<accession>A0AA39A7N4</accession>
<dbReference type="AlphaFoldDB" id="A0AA39A7N4"/>
<dbReference type="EMBL" id="JARBHA010000005">
    <property type="protein sequence ID" value="KAJ9701413.1"/>
    <property type="molecule type" value="Genomic_DNA"/>
</dbReference>
<protein>
    <submittedName>
        <fullName evidence="2">Uncharacterized protein</fullName>
    </submittedName>
</protein>
<evidence type="ECO:0000313" key="2">
    <source>
        <dbReference type="EMBL" id="KAJ9701413.1"/>
    </source>
</evidence>
<dbReference type="Proteomes" id="UP001168098">
    <property type="component" value="Unassembled WGS sequence"/>
</dbReference>
<evidence type="ECO:0000313" key="3">
    <source>
        <dbReference type="Proteomes" id="UP001168098"/>
    </source>
</evidence>
<proteinExistence type="predicted"/>
<reference evidence="2 3" key="1">
    <citation type="journal article" date="2023" name="BMC Biotechnol.">
        <title>Vitis rotundifolia cv Carlos genome sequencing.</title>
        <authorList>
            <person name="Huff M."/>
            <person name="Hulse-Kemp A."/>
            <person name="Scheffler B."/>
            <person name="Youngblood R."/>
            <person name="Simpson S."/>
            <person name="Babiker E."/>
            <person name="Staton M."/>
        </authorList>
    </citation>
    <scope>NUCLEOTIDE SEQUENCE [LARGE SCALE GENOMIC DNA]</scope>
    <source>
        <tissue evidence="2">Leaf</tissue>
    </source>
</reference>
<keyword evidence="3" id="KW-1185">Reference proteome</keyword>
<feature type="region of interest" description="Disordered" evidence="1">
    <location>
        <begin position="1"/>
        <end position="23"/>
    </location>
</feature>
<sequence length="89" mass="9577">MDPSTSSHGLELQKLKSVSSGNQEDVTCMTPEIYRAAAQGVTNTLERMPSADLQVQLTPNKNTVLHIAAQFGQLNCVSEGNMTEKQGKA</sequence>
<gene>
    <name evidence="2" type="ORF">PVL29_006667</name>
</gene>
<evidence type="ECO:0000256" key="1">
    <source>
        <dbReference type="SAM" id="MobiDB-lite"/>
    </source>
</evidence>
<organism evidence="2 3">
    <name type="scientific">Vitis rotundifolia</name>
    <name type="common">Muscadine grape</name>
    <dbReference type="NCBI Taxonomy" id="103349"/>
    <lineage>
        <taxon>Eukaryota</taxon>
        <taxon>Viridiplantae</taxon>
        <taxon>Streptophyta</taxon>
        <taxon>Embryophyta</taxon>
        <taxon>Tracheophyta</taxon>
        <taxon>Spermatophyta</taxon>
        <taxon>Magnoliopsida</taxon>
        <taxon>eudicotyledons</taxon>
        <taxon>Gunneridae</taxon>
        <taxon>Pentapetalae</taxon>
        <taxon>rosids</taxon>
        <taxon>Vitales</taxon>
        <taxon>Vitaceae</taxon>
        <taxon>Viteae</taxon>
        <taxon>Vitis</taxon>
    </lineage>
</organism>
<comment type="caution">
    <text evidence="2">The sequence shown here is derived from an EMBL/GenBank/DDBJ whole genome shotgun (WGS) entry which is preliminary data.</text>
</comment>
<name>A0AA39A7N4_VITRO</name>